<evidence type="ECO:0000256" key="1">
    <source>
        <dbReference type="ARBA" id="ARBA00012411"/>
    </source>
</evidence>
<dbReference type="PROSITE" id="PS00108">
    <property type="entry name" value="PROTEIN_KINASE_ST"/>
    <property type="match status" value="2"/>
</dbReference>
<evidence type="ECO:0000256" key="6">
    <source>
        <dbReference type="ARBA" id="ARBA00022840"/>
    </source>
</evidence>
<dbReference type="PANTHER" id="PTHR24055">
    <property type="entry name" value="MITOGEN-ACTIVATED PROTEIN KINASE"/>
    <property type="match status" value="1"/>
</dbReference>
<evidence type="ECO:0000256" key="2">
    <source>
        <dbReference type="ARBA" id="ARBA00022527"/>
    </source>
</evidence>
<keyword evidence="8" id="KW-0460">Magnesium</keyword>
<comment type="catalytic activity">
    <reaction evidence="8">
        <text>L-threonyl-[protein] + ATP = O-phospho-L-threonyl-[protein] + ADP + H(+)</text>
        <dbReference type="Rhea" id="RHEA:46608"/>
        <dbReference type="Rhea" id="RHEA-COMP:11060"/>
        <dbReference type="Rhea" id="RHEA-COMP:11605"/>
        <dbReference type="ChEBI" id="CHEBI:15378"/>
        <dbReference type="ChEBI" id="CHEBI:30013"/>
        <dbReference type="ChEBI" id="CHEBI:30616"/>
        <dbReference type="ChEBI" id="CHEBI:61977"/>
        <dbReference type="ChEBI" id="CHEBI:456216"/>
        <dbReference type="EC" id="2.7.11.24"/>
    </reaction>
</comment>
<dbReference type="GO" id="GO:0004707">
    <property type="term" value="F:MAP kinase activity"/>
    <property type="evidence" value="ECO:0007669"/>
    <property type="project" value="UniProtKB-EC"/>
</dbReference>
<evidence type="ECO:0000313" key="11">
    <source>
        <dbReference type="EMBL" id="QRW25313.1"/>
    </source>
</evidence>
<comment type="similarity">
    <text evidence="8">Belongs to the protein kinase superfamily. Ser/Thr protein kinase family. MAP kinase subfamily.</text>
</comment>
<dbReference type="SUPFAM" id="SSF56112">
    <property type="entry name" value="Protein kinase-like (PK-like)"/>
    <property type="match status" value="2"/>
</dbReference>
<dbReference type="PROSITE" id="PS01351">
    <property type="entry name" value="MAPK"/>
    <property type="match status" value="1"/>
</dbReference>
<evidence type="ECO:0000256" key="9">
    <source>
        <dbReference type="SAM" id="MobiDB-lite"/>
    </source>
</evidence>
<dbReference type="KEGG" id="rsx:RhiXN_07262"/>
<evidence type="ECO:0000259" key="10">
    <source>
        <dbReference type="PROSITE" id="PS50011"/>
    </source>
</evidence>
<dbReference type="InterPro" id="IPR008271">
    <property type="entry name" value="Ser/Thr_kinase_AS"/>
</dbReference>
<comment type="cofactor">
    <cofactor evidence="8">
        <name>Mg(2+)</name>
        <dbReference type="ChEBI" id="CHEBI:18420"/>
    </cofactor>
</comment>
<dbReference type="GeneID" id="67029541"/>
<feature type="compositionally biased region" description="Polar residues" evidence="9">
    <location>
        <begin position="108"/>
        <end position="118"/>
    </location>
</feature>
<keyword evidence="6 7" id="KW-0067">ATP-binding</keyword>
<dbReference type="Gene3D" id="1.10.510.10">
    <property type="entry name" value="Transferase(Phosphotransferase) domain 1"/>
    <property type="match status" value="2"/>
</dbReference>
<dbReference type="FunFam" id="1.10.510.10:FF:000624">
    <property type="entry name" value="Mitogen-activated protein kinase"/>
    <property type="match status" value="1"/>
</dbReference>
<dbReference type="SUPFAM" id="SSF55961">
    <property type="entry name" value="Bet v1-like"/>
    <property type="match status" value="1"/>
</dbReference>
<dbReference type="PROSITE" id="PS50011">
    <property type="entry name" value="PROTEIN_KINASE_DOM"/>
    <property type="match status" value="2"/>
</dbReference>
<feature type="binding site" evidence="7">
    <location>
        <position position="762"/>
    </location>
    <ligand>
        <name>ATP</name>
        <dbReference type="ChEBI" id="CHEBI:30616"/>
    </ligand>
</feature>
<evidence type="ECO:0000256" key="3">
    <source>
        <dbReference type="ARBA" id="ARBA00022679"/>
    </source>
</evidence>
<dbReference type="SMART" id="SM00220">
    <property type="entry name" value="S_TKc"/>
    <property type="match status" value="2"/>
</dbReference>
<accession>A0A8H8P7N2</accession>
<dbReference type="InterPro" id="IPR017441">
    <property type="entry name" value="Protein_kinase_ATP_BS"/>
</dbReference>
<dbReference type="InterPro" id="IPR003527">
    <property type="entry name" value="MAP_kinase_CS"/>
</dbReference>
<feature type="domain" description="Protein kinase" evidence="10">
    <location>
        <begin position="411"/>
        <end position="675"/>
    </location>
</feature>
<feature type="domain" description="Protein kinase" evidence="10">
    <location>
        <begin position="732"/>
        <end position="1006"/>
    </location>
</feature>
<name>A0A8H8P7N2_9AGAM</name>
<evidence type="ECO:0000256" key="4">
    <source>
        <dbReference type="ARBA" id="ARBA00022741"/>
    </source>
</evidence>
<dbReference type="Proteomes" id="UP000650533">
    <property type="component" value="Chromosome 13"/>
</dbReference>
<keyword evidence="4 7" id="KW-0547">Nucleotide-binding</keyword>
<keyword evidence="5 8" id="KW-0418">Kinase</keyword>
<dbReference type="InterPro" id="IPR050117">
    <property type="entry name" value="MAPK"/>
</dbReference>
<dbReference type="EC" id="2.7.11.24" evidence="1 8"/>
<dbReference type="Pfam" id="PF00069">
    <property type="entry name" value="Pkinase"/>
    <property type="match status" value="2"/>
</dbReference>
<evidence type="ECO:0000256" key="8">
    <source>
        <dbReference type="RuleBase" id="RU361165"/>
    </source>
</evidence>
<evidence type="ECO:0000256" key="5">
    <source>
        <dbReference type="ARBA" id="ARBA00022777"/>
    </source>
</evidence>
<dbReference type="InterPro" id="IPR011009">
    <property type="entry name" value="Kinase-like_dom_sf"/>
</dbReference>
<feature type="region of interest" description="Disordered" evidence="9">
    <location>
        <begin position="98"/>
        <end position="119"/>
    </location>
</feature>
<dbReference type="InterPro" id="IPR000719">
    <property type="entry name" value="Prot_kinase_dom"/>
</dbReference>
<dbReference type="GO" id="GO:0005524">
    <property type="term" value="F:ATP binding"/>
    <property type="evidence" value="ECO:0007669"/>
    <property type="project" value="UniProtKB-UniRule"/>
</dbReference>
<dbReference type="RefSeq" id="XP_043185550.1">
    <property type="nucleotide sequence ID" value="XM_043327078.1"/>
</dbReference>
<keyword evidence="3 8" id="KW-0808">Transferase</keyword>
<proteinExistence type="inferred from homology"/>
<protein>
    <recommendedName>
        <fullName evidence="1 8">Mitogen-activated protein kinase</fullName>
        <ecNumber evidence="1 8">2.7.11.24</ecNumber>
    </recommendedName>
</protein>
<dbReference type="AlphaFoldDB" id="A0A8H8P7N2"/>
<sequence>MYGEPGLESVLLDVDNTLSRVIEALRQWESLSPYQAIVDEGKIATCLEVELRALGECDIHHVLGFEREWAKNYIRAKELDDRDLEEKLLRIAEESPEPAIENPEPMGVQSSVPSTSTAMGRLARDGFTRSRITQRHLDASSSGENFLKGLEALTKEVHDSITTVAQHQPLLNAHQLSPIVAPLMDELLSIRDKPLGEQTDSPMLQVTHVPFVTISDINKMEDAHYLRNIRDLSLQIRLYNKFIPDTDFEEQPPIKKNMGQPWLQFDSANLVRTTKYYINSYRDDYFKRPASGRGGWGCPRSSLFTFKRATSRGLHAGAILLARKEHLESEVVIVFQVRGQPSLEPCNTTRRAKRITMHGTRGTVLYNHKAMFELTSGSPTLIILQIFTHKTPFEGVPMPHGLVAFLVQGPIPNHPSTTLTEYGPILKRKRTPAYTIPATSDDALKAAAIAAAEVLPSEEEGQRVSNELEPVRKELMREVRLWSELSHPNVLEFYGLYDAGGMSIYMISGWMSNGNAPDYLLKCPDANRRDIVSDALKGLCYLHELGILHGDLKGANILIKEDCTACLSDLGLARASHEATITRTLRIPIKTMESDIFAFGLVIRELLGNEIPYSEIQSIPHIIRLIASGSRPSRPKNLIASEWLCDKMWEIVEAALAGNPELRPTACELSQHLSRIPMATRHAPRRRVSEPNPPRPKLRELTYWAYKDSCTMAAQRVTVTALNQQFIIDAEYQFVKELGQGAYGCVLAAKHRRSGEGCAIKKITNIFTKRILTKRCLREIRLLHHFRGHKNITCLYDMDIVFDASGNFNEVYLYEELMEADLHAIIRSGQPLSDAHFQSFLYQTLCGLKYIHSANVLHRDLKPGNLLVNADCELKICDFGLARGYVASGGDARAAAGNQGFMTEYVATRWYRAPEIMLSFATTLLQVVDVWSIGCILAELLGGKPIFKGRDYVDQLNQILHHLGTPSEDTLRRVGSPRALDLLGKLLAFDPAKRISCEQALSHPYLAVWHDPSDEPVCSSTFDFGFEEEDSVEGMRQLIVDEVNAFRHAVARKLVLLGQLEDKIPFLSLRATIYTRDSGRVPSPVVDDPSADLAFEALRHKAREPMAFVPVIASCEVLEENSKYIKRKVALKTGLEMTEDIDLYAPSLITFKSNTGAFVTNLISENAEGERF</sequence>
<reference evidence="11" key="1">
    <citation type="submission" date="2020-05" db="EMBL/GenBank/DDBJ databases">
        <title>Evolutionary and genomic comparisons of hybrid uninucleate and nonhybrid Rhizoctonia fungi.</title>
        <authorList>
            <person name="Li C."/>
            <person name="Chen X."/>
        </authorList>
    </citation>
    <scope>NUCLEOTIDE SEQUENCE</scope>
    <source>
        <strain evidence="11">AG-1 IA</strain>
    </source>
</reference>
<evidence type="ECO:0000256" key="7">
    <source>
        <dbReference type="PROSITE-ProRule" id="PRU10141"/>
    </source>
</evidence>
<dbReference type="PROSITE" id="PS00107">
    <property type="entry name" value="PROTEIN_KINASE_ATP"/>
    <property type="match status" value="1"/>
</dbReference>
<dbReference type="InterPro" id="IPR023393">
    <property type="entry name" value="START-like_dom_sf"/>
</dbReference>
<dbReference type="InterPro" id="IPR015075">
    <property type="entry name" value="AtaL"/>
</dbReference>
<dbReference type="EMBL" id="CP059670">
    <property type="protein sequence ID" value="QRW25313.1"/>
    <property type="molecule type" value="Genomic_DNA"/>
</dbReference>
<dbReference type="Gene3D" id="3.30.200.20">
    <property type="entry name" value="Phosphorylase Kinase, domain 1"/>
    <property type="match status" value="1"/>
</dbReference>
<dbReference type="Gene3D" id="3.30.530.20">
    <property type="match status" value="1"/>
</dbReference>
<keyword evidence="2 8" id="KW-0723">Serine/threonine-protein kinase</keyword>
<dbReference type="Pfam" id="PF08982">
    <property type="entry name" value="AtaL"/>
    <property type="match status" value="1"/>
</dbReference>
<organism evidence="11 12">
    <name type="scientific">Rhizoctonia solani</name>
    <dbReference type="NCBI Taxonomy" id="456999"/>
    <lineage>
        <taxon>Eukaryota</taxon>
        <taxon>Fungi</taxon>
        <taxon>Dikarya</taxon>
        <taxon>Basidiomycota</taxon>
        <taxon>Agaricomycotina</taxon>
        <taxon>Agaricomycetes</taxon>
        <taxon>Cantharellales</taxon>
        <taxon>Ceratobasidiaceae</taxon>
        <taxon>Rhizoctonia</taxon>
    </lineage>
</organism>
<evidence type="ECO:0000313" key="12">
    <source>
        <dbReference type="Proteomes" id="UP000650533"/>
    </source>
</evidence>
<gene>
    <name evidence="11" type="ORF">RhiXN_07262</name>
</gene>
<comment type="activity regulation">
    <text evidence="8">Activated by threonine and tyrosine phosphorylation.</text>
</comment>